<organism evidence="2 3">
    <name type="scientific">Acetobacterium woodii (strain ATCC 29683 / DSM 1030 / JCM 2381 / KCTC 1655 / WB1)</name>
    <dbReference type="NCBI Taxonomy" id="931626"/>
    <lineage>
        <taxon>Bacteria</taxon>
        <taxon>Bacillati</taxon>
        <taxon>Bacillota</taxon>
        <taxon>Clostridia</taxon>
        <taxon>Eubacteriales</taxon>
        <taxon>Eubacteriaceae</taxon>
        <taxon>Acetobacterium</taxon>
    </lineage>
</organism>
<accession>H6LIJ2</accession>
<dbReference type="KEGG" id="awo:Awo_c17860"/>
<keyword evidence="3" id="KW-1185">Reference proteome</keyword>
<proteinExistence type="predicted"/>
<sequence>MNDHLGHDAGDELILMIATVIKNNIRENDFVARLGSDEFLIIFEGLDEAASELVWQRIVREFEQINQNDKRLYIISVSHGIEAFIGGSNEYIDTVINLADEKMYREKKVLKKDLQIIREHS</sequence>
<reference evidence="3" key="1">
    <citation type="submission" date="2011-07" db="EMBL/GenBank/DDBJ databases">
        <title>Complete genome sequence of Acetobacterium woodii.</title>
        <authorList>
            <person name="Poehlein A."/>
            <person name="Schmidt S."/>
            <person name="Kaster A.-K."/>
            <person name="Goenrich M."/>
            <person name="Vollmers J."/>
            <person name="Thuermer A."/>
            <person name="Gottschalk G."/>
            <person name="Thauer R.K."/>
            <person name="Daniel R."/>
            <person name="Mueller V."/>
        </authorList>
    </citation>
    <scope>NUCLEOTIDE SEQUENCE [LARGE SCALE GENOMIC DNA]</scope>
    <source>
        <strain evidence="3">ATCC 29683 / DSM 1030 / JCM 2381 / KCTC 1655 / WB1</strain>
    </source>
</reference>
<protein>
    <recommendedName>
        <fullName evidence="1">GGDEF domain-containing protein</fullName>
    </recommendedName>
</protein>
<dbReference type="STRING" id="931626.Awo_c17860"/>
<name>H6LIJ2_ACEWD</name>
<dbReference type="InterPro" id="IPR029787">
    <property type="entry name" value="Nucleotide_cyclase"/>
</dbReference>
<dbReference type="Pfam" id="PF00990">
    <property type="entry name" value="GGDEF"/>
    <property type="match status" value="1"/>
</dbReference>
<dbReference type="HOGENOM" id="CLU_170434_0_0_9"/>
<dbReference type="eggNOG" id="COG2199">
    <property type="taxonomic scope" value="Bacteria"/>
</dbReference>
<dbReference type="PANTHER" id="PTHR46663:SF2">
    <property type="entry name" value="GGDEF DOMAIN-CONTAINING PROTEIN"/>
    <property type="match status" value="1"/>
</dbReference>
<evidence type="ECO:0000259" key="1">
    <source>
        <dbReference type="PROSITE" id="PS50887"/>
    </source>
</evidence>
<dbReference type="AlphaFoldDB" id="H6LIJ2"/>
<dbReference type="SMART" id="SM00267">
    <property type="entry name" value="GGDEF"/>
    <property type="match status" value="1"/>
</dbReference>
<feature type="domain" description="GGDEF" evidence="1">
    <location>
        <begin position="1"/>
        <end position="119"/>
    </location>
</feature>
<evidence type="ECO:0000313" key="3">
    <source>
        <dbReference type="Proteomes" id="UP000007177"/>
    </source>
</evidence>
<dbReference type="InterPro" id="IPR052163">
    <property type="entry name" value="DGC-Regulatory_Protein"/>
</dbReference>
<dbReference type="InterPro" id="IPR043128">
    <property type="entry name" value="Rev_trsase/Diguanyl_cyclase"/>
</dbReference>
<dbReference type="InterPro" id="IPR000160">
    <property type="entry name" value="GGDEF_dom"/>
</dbReference>
<dbReference type="Gene3D" id="3.30.70.270">
    <property type="match status" value="1"/>
</dbReference>
<evidence type="ECO:0000313" key="2">
    <source>
        <dbReference type="EMBL" id="AFA48566.1"/>
    </source>
</evidence>
<dbReference type="PROSITE" id="PS50887">
    <property type="entry name" value="GGDEF"/>
    <property type="match status" value="1"/>
</dbReference>
<reference evidence="2 3" key="2">
    <citation type="journal article" date="2012" name="PLoS ONE">
        <title>An ancient pathway combining carbon dioxide fixation with the generation and utilization of a sodium ion gradient for ATP synthesis.</title>
        <authorList>
            <person name="Poehlein A."/>
            <person name="Schmidt S."/>
            <person name="Kaster A.K."/>
            <person name="Goenrich M."/>
            <person name="Vollmers J."/>
            <person name="Thurmer A."/>
            <person name="Bertsch J."/>
            <person name="Schuchmann K."/>
            <person name="Voigt B."/>
            <person name="Hecker M."/>
            <person name="Daniel R."/>
            <person name="Thauer R.K."/>
            <person name="Gottschalk G."/>
            <person name="Muller V."/>
        </authorList>
    </citation>
    <scope>NUCLEOTIDE SEQUENCE [LARGE SCALE GENOMIC DNA]</scope>
    <source>
        <strain evidence="3">ATCC 29683 / DSM 1030 / JCM 2381 / KCTC 1655 / WB1</strain>
    </source>
</reference>
<dbReference type="PANTHER" id="PTHR46663">
    <property type="entry name" value="DIGUANYLATE CYCLASE DGCT-RELATED"/>
    <property type="match status" value="1"/>
</dbReference>
<dbReference type="EMBL" id="CP002987">
    <property type="protein sequence ID" value="AFA48566.1"/>
    <property type="molecule type" value="Genomic_DNA"/>
</dbReference>
<dbReference type="CDD" id="cd01949">
    <property type="entry name" value="GGDEF"/>
    <property type="match status" value="1"/>
</dbReference>
<gene>
    <name evidence="2" type="ordered locus">Awo_c17860</name>
</gene>
<dbReference type="SUPFAM" id="SSF55073">
    <property type="entry name" value="Nucleotide cyclase"/>
    <property type="match status" value="1"/>
</dbReference>
<dbReference type="NCBIfam" id="TIGR00254">
    <property type="entry name" value="GGDEF"/>
    <property type="match status" value="1"/>
</dbReference>
<dbReference type="Proteomes" id="UP000007177">
    <property type="component" value="Chromosome"/>
</dbReference>